<comment type="subcellular location">
    <subcellularLocation>
        <location evidence="1">Endomembrane system</location>
        <topology evidence="1">Multi-pass membrane protein</topology>
    </subcellularLocation>
</comment>
<dbReference type="PANTHER" id="PTHR21624:SF1">
    <property type="entry name" value="ALKYLGLYCEROL MONOOXYGENASE"/>
    <property type="match status" value="1"/>
</dbReference>
<evidence type="ECO:0000256" key="2">
    <source>
        <dbReference type="ARBA" id="ARBA00022692"/>
    </source>
</evidence>
<gene>
    <name evidence="9" type="ORF">TrRE_jg13150</name>
</gene>
<name>A0A9W6ZUK0_9STRA</name>
<keyword evidence="6 7" id="KW-0472">Membrane</keyword>
<reference evidence="9" key="1">
    <citation type="submission" date="2022-07" db="EMBL/GenBank/DDBJ databases">
        <title>Genome analysis of Parmales, a sister group of diatoms, reveals the evolutionary specialization of diatoms from phago-mixotrophs to photoautotrophs.</title>
        <authorList>
            <person name="Ban H."/>
            <person name="Sato S."/>
            <person name="Yoshikawa S."/>
            <person name="Kazumasa Y."/>
            <person name="Nakamura Y."/>
            <person name="Ichinomiya M."/>
            <person name="Saitoh K."/>
            <person name="Sato N."/>
            <person name="Blanc-Mathieu R."/>
            <person name="Endo H."/>
            <person name="Kuwata A."/>
            <person name="Ogata H."/>
        </authorList>
    </citation>
    <scope>NUCLEOTIDE SEQUENCE</scope>
</reference>
<protein>
    <recommendedName>
        <fullName evidence="8">Fatty acid hydroxylase domain-containing protein</fullName>
    </recommendedName>
</protein>
<evidence type="ECO:0000256" key="4">
    <source>
        <dbReference type="ARBA" id="ARBA00023002"/>
    </source>
</evidence>
<evidence type="ECO:0000313" key="9">
    <source>
        <dbReference type="EMBL" id="GMH57030.1"/>
    </source>
</evidence>
<feature type="domain" description="Fatty acid hydroxylase" evidence="8">
    <location>
        <begin position="109"/>
        <end position="242"/>
    </location>
</feature>
<feature type="transmembrane region" description="Helical" evidence="7">
    <location>
        <begin position="158"/>
        <end position="179"/>
    </location>
</feature>
<evidence type="ECO:0000256" key="3">
    <source>
        <dbReference type="ARBA" id="ARBA00022989"/>
    </source>
</evidence>
<dbReference type="GO" id="GO:0016020">
    <property type="term" value="C:membrane"/>
    <property type="evidence" value="ECO:0007669"/>
    <property type="project" value="GOC"/>
</dbReference>
<keyword evidence="5" id="KW-0443">Lipid metabolism</keyword>
<evidence type="ECO:0000256" key="5">
    <source>
        <dbReference type="ARBA" id="ARBA00023098"/>
    </source>
</evidence>
<dbReference type="PANTHER" id="PTHR21624">
    <property type="entry name" value="STEROL DESATURASE-RELATED PROTEIN"/>
    <property type="match status" value="1"/>
</dbReference>
<evidence type="ECO:0000256" key="1">
    <source>
        <dbReference type="ARBA" id="ARBA00004127"/>
    </source>
</evidence>
<feature type="transmembrane region" description="Helical" evidence="7">
    <location>
        <begin position="57"/>
        <end position="78"/>
    </location>
</feature>
<keyword evidence="2 7" id="KW-0812">Transmembrane</keyword>
<keyword evidence="10" id="KW-1185">Reference proteome</keyword>
<keyword evidence="4" id="KW-0560">Oxidoreductase</keyword>
<evidence type="ECO:0000313" key="10">
    <source>
        <dbReference type="Proteomes" id="UP001165082"/>
    </source>
</evidence>
<dbReference type="GO" id="GO:0050479">
    <property type="term" value="F:glyceryl-ether monooxygenase activity"/>
    <property type="evidence" value="ECO:0007669"/>
    <property type="project" value="TreeGrafter"/>
</dbReference>
<evidence type="ECO:0000256" key="7">
    <source>
        <dbReference type="SAM" id="Phobius"/>
    </source>
</evidence>
<feature type="transmembrane region" description="Helical" evidence="7">
    <location>
        <begin position="369"/>
        <end position="390"/>
    </location>
</feature>
<dbReference type="AlphaFoldDB" id="A0A9W6ZUK0"/>
<feature type="transmembrane region" description="Helical" evidence="7">
    <location>
        <begin position="106"/>
        <end position="122"/>
    </location>
</feature>
<comment type="caution">
    <text evidence="9">The sequence shown here is derived from an EMBL/GenBank/DDBJ whole genome shotgun (WGS) entry which is preliminary data.</text>
</comment>
<keyword evidence="3 7" id="KW-1133">Transmembrane helix</keyword>
<sequence length="510" mass="57876">MFPLGVPDQISDASVDLLGVAYLSISIPFFVACILIENFIIFFILPEPNRPPHTARFADSICSVGLGILQVLAARLLFLQWMEPLYTLVYDHLRVTDSLSDSTKPFTWWACLIIADFLYYWFHRLSHEISWMWTTHAVHHSSEEYNLTTALRQPALDFLAPSFIISSVLAAILFPWPLFSAHATFNLLYQFWIHTQLIPPLPLVETVFNTPSLHRIHHGRNIRALGKNYGAILIVWDRMFGTYEPEIREEDDTKLYYGIIPQLRSYDPIFANVHHFYHMVMIQTKWQKWWEVPFRHWTPNNAKCPEVSKDSKMNPASKFDPQPPTLRWKIYAYVQFALLLFSVGVYLLFDDDEAICKFLFGPGLDVAWGKAFVAIFIVSLALWALSDVSAICTLGVKGTTSTRRSLLRSECARHTVIVLSFVICAILPDSEPRLFFTIASLYTLFNLSSLLMLRNELDEGGGADRAIVTNIVFADAESGASAPLIADGGGGGMGEAKVSDWTWYGGKKYQ</sequence>
<evidence type="ECO:0000256" key="6">
    <source>
        <dbReference type="ARBA" id="ARBA00023136"/>
    </source>
</evidence>
<proteinExistence type="predicted"/>
<dbReference type="Pfam" id="PF04116">
    <property type="entry name" value="FA_hydroxylase"/>
    <property type="match status" value="1"/>
</dbReference>
<dbReference type="GO" id="GO:0008610">
    <property type="term" value="P:lipid biosynthetic process"/>
    <property type="evidence" value="ECO:0007669"/>
    <property type="project" value="InterPro"/>
</dbReference>
<accession>A0A9W6ZUK0</accession>
<feature type="transmembrane region" description="Helical" evidence="7">
    <location>
        <begin position="330"/>
        <end position="349"/>
    </location>
</feature>
<dbReference type="Proteomes" id="UP001165082">
    <property type="component" value="Unassembled WGS sequence"/>
</dbReference>
<dbReference type="OrthoDB" id="6354873at2759"/>
<dbReference type="GO" id="GO:0005783">
    <property type="term" value="C:endoplasmic reticulum"/>
    <property type="evidence" value="ECO:0007669"/>
    <property type="project" value="TreeGrafter"/>
</dbReference>
<organism evidence="9 10">
    <name type="scientific">Triparma retinervis</name>
    <dbReference type="NCBI Taxonomy" id="2557542"/>
    <lineage>
        <taxon>Eukaryota</taxon>
        <taxon>Sar</taxon>
        <taxon>Stramenopiles</taxon>
        <taxon>Ochrophyta</taxon>
        <taxon>Bolidophyceae</taxon>
        <taxon>Parmales</taxon>
        <taxon>Triparmaceae</taxon>
        <taxon>Triparma</taxon>
    </lineage>
</organism>
<dbReference type="InterPro" id="IPR006694">
    <property type="entry name" value="Fatty_acid_hydroxylase"/>
</dbReference>
<dbReference type="EMBL" id="BRXZ01002207">
    <property type="protein sequence ID" value="GMH57030.1"/>
    <property type="molecule type" value="Genomic_DNA"/>
</dbReference>
<dbReference type="GO" id="GO:0006643">
    <property type="term" value="P:membrane lipid metabolic process"/>
    <property type="evidence" value="ECO:0007669"/>
    <property type="project" value="TreeGrafter"/>
</dbReference>
<feature type="transmembrane region" description="Helical" evidence="7">
    <location>
        <begin position="20"/>
        <end position="45"/>
    </location>
</feature>
<evidence type="ECO:0000259" key="8">
    <source>
        <dbReference type="Pfam" id="PF04116"/>
    </source>
</evidence>
<dbReference type="InterPro" id="IPR051689">
    <property type="entry name" value="Sterol_desaturase/TMEM195"/>
</dbReference>
<dbReference type="GO" id="GO:0005506">
    <property type="term" value="F:iron ion binding"/>
    <property type="evidence" value="ECO:0007669"/>
    <property type="project" value="InterPro"/>
</dbReference>